<feature type="domain" description="DUS-like FMN-binding" evidence="7">
    <location>
        <begin position="133"/>
        <end position="374"/>
    </location>
</feature>
<evidence type="ECO:0000256" key="4">
    <source>
        <dbReference type="ARBA" id="ARBA00048342"/>
    </source>
</evidence>
<comment type="catalytic activity">
    <reaction evidence="5">
        <text>a 5,6-dihydrouridine in mRNA + NADP(+) = a uridine in mRNA + NADPH + H(+)</text>
        <dbReference type="Rhea" id="RHEA:69855"/>
        <dbReference type="Rhea" id="RHEA-COMP:14658"/>
        <dbReference type="Rhea" id="RHEA-COMP:17789"/>
        <dbReference type="ChEBI" id="CHEBI:15378"/>
        <dbReference type="ChEBI" id="CHEBI:57783"/>
        <dbReference type="ChEBI" id="CHEBI:58349"/>
        <dbReference type="ChEBI" id="CHEBI:65315"/>
        <dbReference type="ChEBI" id="CHEBI:74443"/>
    </reaction>
    <physiologicalReaction direction="right-to-left" evidence="5">
        <dbReference type="Rhea" id="RHEA:69857"/>
    </physiologicalReaction>
</comment>
<evidence type="ECO:0000256" key="3">
    <source>
        <dbReference type="ARBA" id="ARBA00048266"/>
    </source>
</evidence>
<dbReference type="GO" id="GO:0102265">
    <property type="term" value="F:tRNA-dihydrouridine47 synthase activity"/>
    <property type="evidence" value="ECO:0007669"/>
    <property type="project" value="UniProtKB-EC"/>
</dbReference>
<dbReference type="EC" id="1.3.1.89" evidence="2"/>
<evidence type="ECO:0000259" key="7">
    <source>
        <dbReference type="Pfam" id="PF01207"/>
    </source>
</evidence>
<protein>
    <recommendedName>
        <fullName evidence="2">tRNA-dihydrouridine(47) synthase [NAD(P)(+)]</fullName>
        <ecNumber evidence="2">1.3.1.89</ecNumber>
    </recommendedName>
</protein>
<evidence type="ECO:0000256" key="1">
    <source>
        <dbReference type="ARBA" id="ARBA00005451"/>
    </source>
</evidence>
<reference evidence="8" key="1">
    <citation type="submission" date="2015-07" db="EMBL/GenBank/DDBJ databases">
        <title>Adaptation to a free-living lifestyle via gene acquisitions in the diplomonad Trepomonas sp. PC1.</title>
        <authorList>
            <person name="Xu F."/>
            <person name="Jerlstrom-Hultqvist J."/>
            <person name="Kolisko M."/>
            <person name="Simpson A.G.B."/>
            <person name="Roger A.J."/>
            <person name="Svard S.G."/>
            <person name="Andersson J.O."/>
        </authorList>
    </citation>
    <scope>NUCLEOTIDE SEQUENCE</scope>
    <source>
        <strain evidence="8">PC1</strain>
    </source>
</reference>
<dbReference type="InterPro" id="IPR035587">
    <property type="entry name" value="DUS-like_FMN-bd"/>
</dbReference>
<dbReference type="CDD" id="cd02801">
    <property type="entry name" value="DUS_like_FMN"/>
    <property type="match status" value="1"/>
</dbReference>
<dbReference type="SUPFAM" id="SSF51395">
    <property type="entry name" value="FMN-linked oxidoreductases"/>
    <property type="match status" value="1"/>
</dbReference>
<dbReference type="InterPro" id="IPR013785">
    <property type="entry name" value="Aldolase_TIM"/>
</dbReference>
<dbReference type="PANTHER" id="PTHR45846:SF1">
    <property type="entry name" value="TRNA-DIHYDROURIDINE(47) SYNTHASE [NAD(P)(+)]-LIKE"/>
    <property type="match status" value="1"/>
</dbReference>
<gene>
    <name evidence="8" type="ORF">TPC1_13039</name>
</gene>
<evidence type="ECO:0000256" key="5">
    <source>
        <dbReference type="ARBA" id="ARBA00049447"/>
    </source>
</evidence>
<name>A0A146KEN5_9EUKA</name>
<accession>A0A146KEN5</accession>
<evidence type="ECO:0000313" key="8">
    <source>
        <dbReference type="EMBL" id="JAP94344.1"/>
    </source>
</evidence>
<dbReference type="GO" id="GO:0003723">
    <property type="term" value="F:RNA binding"/>
    <property type="evidence" value="ECO:0007669"/>
    <property type="project" value="TreeGrafter"/>
</dbReference>
<dbReference type="Gene3D" id="3.20.20.70">
    <property type="entry name" value="Aldolase class I"/>
    <property type="match status" value="1"/>
</dbReference>
<dbReference type="AlphaFoldDB" id="A0A146KEN5"/>
<organism evidence="8">
    <name type="scientific">Trepomonas sp. PC1</name>
    <dbReference type="NCBI Taxonomy" id="1076344"/>
    <lineage>
        <taxon>Eukaryota</taxon>
        <taxon>Metamonada</taxon>
        <taxon>Diplomonadida</taxon>
        <taxon>Hexamitidae</taxon>
        <taxon>Hexamitinae</taxon>
        <taxon>Trepomonas</taxon>
    </lineage>
</organism>
<dbReference type="Pfam" id="PF01207">
    <property type="entry name" value="Dus"/>
    <property type="match status" value="1"/>
</dbReference>
<proteinExistence type="inferred from homology"/>
<dbReference type="PANTHER" id="PTHR45846">
    <property type="entry name" value="TRNA-DIHYDROURIDINE(47) SYNTHASE [NAD(P)(+)]-LIKE"/>
    <property type="match status" value="1"/>
</dbReference>
<evidence type="ECO:0000256" key="6">
    <source>
        <dbReference type="ARBA" id="ARBA00049513"/>
    </source>
</evidence>
<comment type="catalytic activity">
    <reaction evidence="6">
        <text>5,6-dihydrouridine(47) in tRNA + NADP(+) = uridine(47) in tRNA + NADPH + H(+)</text>
        <dbReference type="Rhea" id="RHEA:53360"/>
        <dbReference type="Rhea" id="RHEA-COMP:13539"/>
        <dbReference type="Rhea" id="RHEA-COMP:13540"/>
        <dbReference type="ChEBI" id="CHEBI:15378"/>
        <dbReference type="ChEBI" id="CHEBI:57783"/>
        <dbReference type="ChEBI" id="CHEBI:58349"/>
        <dbReference type="ChEBI" id="CHEBI:65315"/>
        <dbReference type="ChEBI" id="CHEBI:74443"/>
        <dbReference type="EC" id="1.3.1.89"/>
    </reaction>
    <physiologicalReaction direction="right-to-left" evidence="6">
        <dbReference type="Rhea" id="RHEA:53362"/>
    </physiologicalReaction>
</comment>
<comment type="catalytic activity">
    <reaction evidence="3">
        <text>5,6-dihydrouridine(47) in tRNA + NAD(+) = uridine(47) in tRNA + NADH + H(+)</text>
        <dbReference type="Rhea" id="RHEA:53364"/>
        <dbReference type="Rhea" id="RHEA-COMP:13539"/>
        <dbReference type="Rhea" id="RHEA-COMP:13540"/>
        <dbReference type="ChEBI" id="CHEBI:15378"/>
        <dbReference type="ChEBI" id="CHEBI:57540"/>
        <dbReference type="ChEBI" id="CHEBI:57945"/>
        <dbReference type="ChEBI" id="CHEBI:65315"/>
        <dbReference type="ChEBI" id="CHEBI:74443"/>
        <dbReference type="EC" id="1.3.1.89"/>
    </reaction>
    <physiologicalReaction direction="right-to-left" evidence="3">
        <dbReference type="Rhea" id="RHEA:53366"/>
    </physiologicalReaction>
</comment>
<sequence length="482" mass="55818">LKPEYIAEMEFKEKTELGCNQWHGIKYDKPKQLCNATLKNEQCIRKQCDRIHNLEEFLAQKPAPINIQCPMQKMYGVCEYSHNCIFSHSDGYTVTERKDYLNMIGFRQIKNFDFSAEIKRNDTKFNPTKKLFLAPMCTVGTMPFRRWCKRFGCDVTCSEMVFARDLLNCQAMEFAKLRRHVEEDLFGIQLTGNAFELGKCAQILSQSCQFEYIELNAACPQDLATNRKCGFQIAQEGKIRNCLEKMAEITTKANICLSLKTRIADFSGESRADKLINKELIVEGVDNVTVHGRSAKQRYQKNADYDQLEKFGVDLRQKLLNVNFTVNGDIFDIETFKKVVEQGWADSYMVGRGALVKPWIFQELKEGKVMDPSSMQRVKWMGEFAEMCIEYHGSDRIGVERAREQFLENYVYLCRYTPVGLLEKPQFLNQRNVVFKGRDEMETLLGSQNVEDWVKVTEMFFGPVPTGFKYQPKHKSKGSVQM</sequence>
<comment type="catalytic activity">
    <reaction evidence="4">
        <text>a 5,6-dihydrouridine in mRNA + NAD(+) = a uridine in mRNA + NADH + H(+)</text>
        <dbReference type="Rhea" id="RHEA:69851"/>
        <dbReference type="Rhea" id="RHEA-COMP:14658"/>
        <dbReference type="Rhea" id="RHEA-COMP:17789"/>
        <dbReference type="ChEBI" id="CHEBI:15378"/>
        <dbReference type="ChEBI" id="CHEBI:57540"/>
        <dbReference type="ChEBI" id="CHEBI:57945"/>
        <dbReference type="ChEBI" id="CHEBI:65315"/>
        <dbReference type="ChEBI" id="CHEBI:74443"/>
    </reaction>
    <physiologicalReaction direction="right-to-left" evidence="4">
        <dbReference type="Rhea" id="RHEA:69853"/>
    </physiologicalReaction>
</comment>
<dbReference type="EMBL" id="GDID01002262">
    <property type="protein sequence ID" value="JAP94344.1"/>
    <property type="molecule type" value="Transcribed_RNA"/>
</dbReference>
<comment type="similarity">
    <text evidence="1">Belongs to the Dus family. Dus3 subfamily.</text>
</comment>
<evidence type="ECO:0000256" key="2">
    <source>
        <dbReference type="ARBA" id="ARBA00012376"/>
    </source>
</evidence>
<feature type="non-terminal residue" evidence="8">
    <location>
        <position position="1"/>
    </location>
</feature>